<keyword evidence="6" id="KW-1185">Reference proteome</keyword>
<reference evidence="5 6" key="2">
    <citation type="submission" date="2018-11" db="EMBL/GenBank/DDBJ databases">
        <authorList>
            <consortium name="Pathogen Informatics"/>
        </authorList>
    </citation>
    <scope>NUCLEOTIDE SEQUENCE [LARGE SCALE GENOMIC DNA]</scope>
</reference>
<gene>
    <name evidence="5" type="ORF">OFLC_LOCUS6895</name>
</gene>
<organism evidence="7">
    <name type="scientific">Onchocerca flexuosa</name>
    <dbReference type="NCBI Taxonomy" id="387005"/>
    <lineage>
        <taxon>Eukaryota</taxon>
        <taxon>Metazoa</taxon>
        <taxon>Ecdysozoa</taxon>
        <taxon>Nematoda</taxon>
        <taxon>Chromadorea</taxon>
        <taxon>Rhabditida</taxon>
        <taxon>Spirurina</taxon>
        <taxon>Spiruromorpha</taxon>
        <taxon>Filarioidea</taxon>
        <taxon>Onchocercidae</taxon>
        <taxon>Onchocerca</taxon>
    </lineage>
</organism>
<dbReference type="STRING" id="387005.A0A183HHD2"/>
<dbReference type="InterPro" id="IPR040314">
    <property type="entry name" value="DOP1"/>
</dbReference>
<keyword evidence="1" id="KW-0813">Transport</keyword>
<dbReference type="PANTHER" id="PTHR14042">
    <property type="entry name" value="DOPEY-RELATED"/>
    <property type="match status" value="1"/>
</dbReference>
<dbReference type="GO" id="GO:0015031">
    <property type="term" value="P:protein transport"/>
    <property type="evidence" value="ECO:0007669"/>
    <property type="project" value="UniProtKB-KW"/>
</dbReference>
<evidence type="ECO:0000259" key="4">
    <source>
        <dbReference type="Pfam" id="PF04118"/>
    </source>
</evidence>
<evidence type="ECO:0000313" key="7">
    <source>
        <dbReference type="WBParaSite" id="OFLC_0000689301-mRNA-1"/>
    </source>
</evidence>
<dbReference type="Proteomes" id="UP000267606">
    <property type="component" value="Unassembled WGS sequence"/>
</dbReference>
<evidence type="ECO:0000313" key="5">
    <source>
        <dbReference type="EMBL" id="VDO48323.1"/>
    </source>
</evidence>
<evidence type="ECO:0000256" key="3">
    <source>
        <dbReference type="ARBA" id="ARBA00046326"/>
    </source>
</evidence>
<comment type="similarity">
    <text evidence="3">Belongs to the DOP1 family.</text>
</comment>
<protein>
    <submittedName>
        <fullName evidence="7">Dopey_N domain-containing protein</fullName>
    </submittedName>
</protein>
<dbReference type="GO" id="GO:0005802">
    <property type="term" value="C:trans-Golgi network"/>
    <property type="evidence" value="ECO:0007669"/>
    <property type="project" value="TreeGrafter"/>
</dbReference>
<dbReference type="WBParaSite" id="OFLC_0000689301-mRNA-1">
    <property type="protein sequence ID" value="OFLC_0000689301-mRNA-1"/>
    <property type="gene ID" value="OFLC_0000689301"/>
</dbReference>
<feature type="domain" description="DOP1 N-terminal" evidence="4">
    <location>
        <begin position="25"/>
        <end position="275"/>
    </location>
</feature>
<evidence type="ECO:0000313" key="6">
    <source>
        <dbReference type="Proteomes" id="UP000267606"/>
    </source>
</evidence>
<dbReference type="InterPro" id="IPR007249">
    <property type="entry name" value="DOP1_N"/>
</dbReference>
<dbReference type="GO" id="GO:0005829">
    <property type="term" value="C:cytosol"/>
    <property type="evidence" value="ECO:0007669"/>
    <property type="project" value="GOC"/>
</dbReference>
<sequence>MSSVLVGYTDAAANAAQAASLISNSKYRAYVAAVDKALKAFETTNEWADLISALAKLSRVFHANAKFGDIPKPVTVAKRLSQCLHPALPHGVHLKALETYRQLFDILGRKDLPRLLYLFAVGLFPLMDHCGIKVKSELLNIFEQYLVPLGVELKPALPGFIAGVLLGLEEGTEFYDRSFSLLDRVQDSVGPEAYFACLWEAVLGSPSVRLPALMYVNAKFSRHKSMHDQEYIMGNNIDHMIAALCAAADDDGPTLVQRHLLDFLSSAFPLNSDHLVREDFVQ</sequence>
<evidence type="ECO:0000256" key="1">
    <source>
        <dbReference type="ARBA" id="ARBA00022448"/>
    </source>
</evidence>
<name>A0A183HHD2_9BILA</name>
<dbReference type="AlphaFoldDB" id="A0A183HHD2"/>
<keyword evidence="2" id="KW-0653">Protein transport</keyword>
<accession>A0A183HHD2</accession>
<evidence type="ECO:0000256" key="2">
    <source>
        <dbReference type="ARBA" id="ARBA00022927"/>
    </source>
</evidence>
<dbReference type="EMBL" id="UZAJ01006848">
    <property type="protein sequence ID" value="VDO48323.1"/>
    <property type="molecule type" value="Genomic_DNA"/>
</dbReference>
<dbReference type="PANTHER" id="PTHR14042:SF24">
    <property type="entry name" value="PROTEIN DOPEY-1 HOMOLOG"/>
    <property type="match status" value="1"/>
</dbReference>
<reference evidence="7" key="1">
    <citation type="submission" date="2016-06" db="UniProtKB">
        <authorList>
            <consortium name="WormBaseParasite"/>
        </authorList>
    </citation>
    <scope>IDENTIFICATION</scope>
</reference>
<dbReference type="GO" id="GO:0005768">
    <property type="term" value="C:endosome"/>
    <property type="evidence" value="ECO:0007669"/>
    <property type="project" value="TreeGrafter"/>
</dbReference>
<dbReference type="GO" id="GO:0006895">
    <property type="term" value="P:Golgi to endosome transport"/>
    <property type="evidence" value="ECO:0007669"/>
    <property type="project" value="InterPro"/>
</dbReference>
<dbReference type="Pfam" id="PF04118">
    <property type="entry name" value="Dopey_N"/>
    <property type="match status" value="1"/>
</dbReference>
<proteinExistence type="inferred from homology"/>